<dbReference type="InterPro" id="IPR053446">
    <property type="entry name" value="DPA-CoA_Synthase"/>
</dbReference>
<reference evidence="5" key="1">
    <citation type="submission" date="2018-06" db="EMBL/GenBank/DDBJ databases">
        <authorList>
            <person name="Zhirakovskaya E."/>
        </authorList>
    </citation>
    <scope>NUCLEOTIDE SEQUENCE</scope>
</reference>
<proteinExistence type="inferred from homology"/>
<accession>A0A3B1BJ35</accession>
<evidence type="ECO:0000256" key="1">
    <source>
        <dbReference type="ARBA" id="ARBA00005531"/>
    </source>
</evidence>
<dbReference type="InterPro" id="IPR012328">
    <property type="entry name" value="Chalcone/stilbene_synt_C"/>
</dbReference>
<gene>
    <name evidence="5" type="ORF">MNBD_GAMMA25-299</name>
</gene>
<dbReference type="GO" id="GO:0030639">
    <property type="term" value="P:polyketide biosynthetic process"/>
    <property type="evidence" value="ECO:0007669"/>
    <property type="project" value="TreeGrafter"/>
</dbReference>
<organism evidence="5">
    <name type="scientific">hydrothermal vent metagenome</name>
    <dbReference type="NCBI Taxonomy" id="652676"/>
    <lineage>
        <taxon>unclassified sequences</taxon>
        <taxon>metagenomes</taxon>
        <taxon>ecological metagenomes</taxon>
    </lineage>
</organism>
<dbReference type="PANTHER" id="PTHR11877">
    <property type="entry name" value="HYDROXYMETHYLGLUTARYL-COA SYNTHASE"/>
    <property type="match status" value="1"/>
</dbReference>
<dbReference type="NCBIfam" id="NF042429">
    <property type="entry name" value="DHPHCoAsyn_DpgA"/>
    <property type="match status" value="1"/>
</dbReference>
<dbReference type="CDD" id="cd00831">
    <property type="entry name" value="CHS_like"/>
    <property type="match status" value="1"/>
</dbReference>
<evidence type="ECO:0000313" key="5">
    <source>
        <dbReference type="EMBL" id="VAX10580.1"/>
    </source>
</evidence>
<dbReference type="Pfam" id="PF00195">
    <property type="entry name" value="Chal_sti_synt_N"/>
    <property type="match status" value="1"/>
</dbReference>
<dbReference type="GO" id="GO:0016210">
    <property type="term" value="F:naringenin-chalcone synthase activity"/>
    <property type="evidence" value="ECO:0007669"/>
    <property type="project" value="UniProtKB-EC"/>
</dbReference>
<evidence type="ECO:0000256" key="2">
    <source>
        <dbReference type="ARBA" id="ARBA00022679"/>
    </source>
</evidence>
<evidence type="ECO:0000259" key="3">
    <source>
        <dbReference type="Pfam" id="PF00195"/>
    </source>
</evidence>
<feature type="domain" description="Chalcone/stilbene synthase C-terminal" evidence="4">
    <location>
        <begin position="235"/>
        <end position="360"/>
    </location>
</feature>
<dbReference type="EMBL" id="UOFY01000052">
    <property type="protein sequence ID" value="VAX10580.1"/>
    <property type="molecule type" value="Genomic_DNA"/>
</dbReference>
<dbReference type="PIRSF" id="PIRSF000451">
    <property type="entry name" value="PKS_III"/>
    <property type="match status" value="1"/>
</dbReference>
<dbReference type="EC" id="2.3.1.74" evidence="5"/>
<comment type="similarity">
    <text evidence="1">Belongs to the thiolase-like superfamily. Chalcone/stilbene synthases family.</text>
</comment>
<sequence>MQSNATELSKETMLYPRAIGVGTANPETSYDQETIADLFGEKSPRIRKLFKNSHIQKRYLYLPKPDVNGLLRQEDASSLQAKHLHGSLEMGCEAINKSLVESNLTVNDIDYIICVSSTGFICPGLSAHITKKMNFRSDIRRADILGMGCSAGMNGLQSASEYAKANPGKKVMLLMAEVCSAAYFIDGTVTTAVVNSLFGDGAAALIVTASNDNSWFDGPLIMDFESEVITNNIDALRYDFVEGMFSFYLDRDIPYVIGSNIHKPIQRLLTRNNLKLRDIDHWIIHSGGKKVIDSIKYNINVTNYDVRHTLNVLRDYGNMSSCSFMFSYDLLRKENIVNEGDLGLAIAMGPGVAIETALLRW</sequence>
<dbReference type="SUPFAM" id="SSF53901">
    <property type="entry name" value="Thiolase-like"/>
    <property type="match status" value="1"/>
</dbReference>
<dbReference type="AlphaFoldDB" id="A0A3B1BJ35"/>
<feature type="domain" description="Chalcone/stilbene synthase N-terminal" evidence="3">
    <location>
        <begin position="21"/>
        <end position="209"/>
    </location>
</feature>
<dbReference type="Gene3D" id="3.40.47.10">
    <property type="match status" value="2"/>
</dbReference>
<dbReference type="InterPro" id="IPR011141">
    <property type="entry name" value="Polyketide_synthase_type-III"/>
</dbReference>
<name>A0A3B1BJ35_9ZZZZ</name>
<evidence type="ECO:0000259" key="4">
    <source>
        <dbReference type="Pfam" id="PF02797"/>
    </source>
</evidence>
<dbReference type="InterPro" id="IPR001099">
    <property type="entry name" value="Chalcone/stilbene_synt_N"/>
</dbReference>
<dbReference type="InterPro" id="IPR016039">
    <property type="entry name" value="Thiolase-like"/>
</dbReference>
<protein>
    <submittedName>
        <fullName evidence="5">Naringenin-chalcone synthase</fullName>
        <ecNumber evidence="5">2.3.1.74</ecNumber>
    </submittedName>
</protein>
<keyword evidence="2 5" id="KW-0808">Transferase</keyword>
<dbReference type="PANTHER" id="PTHR11877:SF46">
    <property type="entry name" value="TYPE III POLYKETIDE SYNTHASE A"/>
    <property type="match status" value="1"/>
</dbReference>
<dbReference type="Pfam" id="PF02797">
    <property type="entry name" value="Chal_sti_synt_C"/>
    <property type="match status" value="1"/>
</dbReference>
<keyword evidence="5" id="KW-0012">Acyltransferase</keyword>